<gene>
    <name evidence="1" type="ORF">SAMN05421780_101315</name>
</gene>
<dbReference type="Proteomes" id="UP000199514">
    <property type="component" value="Unassembled WGS sequence"/>
</dbReference>
<keyword evidence="2" id="KW-1185">Reference proteome</keyword>
<name>A0A1I1DT30_9BACT</name>
<dbReference type="AlphaFoldDB" id="A0A1I1DT30"/>
<reference evidence="1 2" key="1">
    <citation type="submission" date="2016-10" db="EMBL/GenBank/DDBJ databases">
        <authorList>
            <person name="de Groot N.N."/>
        </authorList>
    </citation>
    <scope>NUCLEOTIDE SEQUENCE [LARGE SCALE GENOMIC DNA]</scope>
    <source>
        <strain evidence="1 2">DSM 6793</strain>
    </source>
</reference>
<dbReference type="EMBL" id="FOLE01000001">
    <property type="protein sequence ID" value="SFB75880.1"/>
    <property type="molecule type" value="Genomic_DNA"/>
</dbReference>
<proteinExistence type="predicted"/>
<sequence length="132" mass="14937">MPILNLKVSGEASDALAQTLANDLTDLTAEFLKKKPEVTAITVAFVPENQWFVNRQTLATLGLKSFYLDIKVTESTNLKDEKEQYIAAVFERMQQRLGALHSESYVYVEEVKADSYGFGGLTQEYRYVKAKF</sequence>
<protein>
    <submittedName>
        <fullName evidence="1">4-oxalocrotonate tautomerase</fullName>
    </submittedName>
</protein>
<evidence type="ECO:0000313" key="2">
    <source>
        <dbReference type="Proteomes" id="UP000199514"/>
    </source>
</evidence>
<dbReference type="PANTHER" id="PTHR35530:SF1">
    <property type="entry name" value="2-HYDROXYMUCONATE TAUTOMERASE"/>
    <property type="match status" value="1"/>
</dbReference>
<dbReference type="SUPFAM" id="SSF55331">
    <property type="entry name" value="Tautomerase/MIF"/>
    <property type="match status" value="1"/>
</dbReference>
<evidence type="ECO:0000313" key="1">
    <source>
        <dbReference type="EMBL" id="SFB75880.1"/>
    </source>
</evidence>
<accession>A0A1I1DT30</accession>
<dbReference type="RefSeq" id="WP_091506178.1">
    <property type="nucleotide sequence ID" value="NZ_FOLE01000001.1"/>
</dbReference>
<dbReference type="PANTHER" id="PTHR35530">
    <property type="entry name" value="TAUTOMERASE-RELATED"/>
    <property type="match status" value="1"/>
</dbReference>
<dbReference type="Gene3D" id="3.30.429.10">
    <property type="entry name" value="Macrophage Migration Inhibitory Factor"/>
    <property type="match status" value="2"/>
</dbReference>
<dbReference type="STRING" id="927664.SAMN05421780_101315"/>
<dbReference type="OrthoDB" id="9803586at2"/>
<dbReference type="InterPro" id="IPR014347">
    <property type="entry name" value="Tautomerase/MIF_sf"/>
</dbReference>
<organism evidence="1 2">
    <name type="scientific">Flexibacter flexilis DSM 6793</name>
    <dbReference type="NCBI Taxonomy" id="927664"/>
    <lineage>
        <taxon>Bacteria</taxon>
        <taxon>Pseudomonadati</taxon>
        <taxon>Bacteroidota</taxon>
        <taxon>Cytophagia</taxon>
        <taxon>Cytophagales</taxon>
        <taxon>Flexibacteraceae</taxon>
        <taxon>Flexibacter</taxon>
    </lineage>
</organism>